<feature type="compositionally biased region" description="Polar residues" evidence="1">
    <location>
        <begin position="162"/>
        <end position="171"/>
    </location>
</feature>
<dbReference type="eggNOG" id="ENOG502SKZI">
    <property type="taxonomic scope" value="Eukaryota"/>
</dbReference>
<dbReference type="VEuPathDB" id="FungiDB:CC1G_07674"/>
<sequence length="822" mass="94167">MGSSLLRQLLSIVRSLLLKSKGIITPPFTKVLRLLGLIWSFHYRRFQTGRKKSGNDDPTTRTPPEYDATFNETRNESSTKSADDDLEMKTLAMTPASEPGTREPTQQIITLDSSISCSLHPHPYIHDDKSRSSLHLARRSRQTHSLAISNASRSTHHFSAAPSLNPSITRTQSDEAEDDGGYTFTLQSPHYSTSPLSRNPRSPRRGYSMSSPDLGSSNAGHHYINVIDFGKRDTRTTTSPAGSRATGDLPSEMGRREYDHLDEHRQRGLFNPRIYPNPPSVFSRYWTHHIAKKVQTKMTIPPMEQEFADHEDPPGWTSVVHHEGVLYFYNAEKHAVTEANLYNHTYYKQIMEDLAVFDEFIRDRRITMPTNYTLALDLTEDKEKGLVTDYYFADHDRRIIFFFDDWHAENFLKWADVPGVTSRRQVRYLFEEEYWYHCMLFPSTMTGIRQAAHEMRDYILHYIGDVTSSMYATSPYELDELYRLLEADGEYTVGVAELISRIMQVFVQQRFYHWHGLPQRRVYRDLSVYGPKSKRTWLIKLLSPPLFSAPDVHLYNLEKMWVDEIMHNAVWVQSIKKLNDEWQEFILYATVLLNANVAFLAIESIDTDTDTPYRSPVQVGCYLSIVASIGSIIIGLLLVRQHRTRAHSTADEVSNFLKQRSHPTLGLETLAILYSLPYALLLWGMFSFLAAFAWNCFDLTNAATRTIMGIAWVLFTGMVIWCVWMGWAGHPPSDTGPYEVETQELCPSKEPSVVDVIAGALGRRSHESIETIPDGNNASPLTIDAHVAGGREQEAGKWKWSWSPLLFWNSRRPSYHSEKTVV</sequence>
<gene>
    <name evidence="3" type="ORF">CC1G_07674</name>
</gene>
<evidence type="ECO:0008006" key="5">
    <source>
        <dbReference type="Google" id="ProtNLM"/>
    </source>
</evidence>
<keyword evidence="2" id="KW-0812">Transmembrane</keyword>
<feature type="transmembrane region" description="Helical" evidence="2">
    <location>
        <begin position="670"/>
        <end position="694"/>
    </location>
</feature>
<feature type="compositionally biased region" description="Polar residues" evidence="1">
    <location>
        <begin position="143"/>
        <end position="153"/>
    </location>
</feature>
<dbReference type="OMA" id="WECLHEE"/>
<dbReference type="STRING" id="240176.A8NC70"/>
<evidence type="ECO:0000256" key="1">
    <source>
        <dbReference type="SAM" id="MobiDB-lite"/>
    </source>
</evidence>
<dbReference type="EMBL" id="AACS02000009">
    <property type="protein sequence ID" value="EAU89448.2"/>
    <property type="molecule type" value="Genomic_DNA"/>
</dbReference>
<organism evidence="3 4">
    <name type="scientific">Coprinopsis cinerea (strain Okayama-7 / 130 / ATCC MYA-4618 / FGSC 9003)</name>
    <name type="common">Inky cap fungus</name>
    <name type="synonym">Hormographiella aspergillata</name>
    <dbReference type="NCBI Taxonomy" id="240176"/>
    <lineage>
        <taxon>Eukaryota</taxon>
        <taxon>Fungi</taxon>
        <taxon>Dikarya</taxon>
        <taxon>Basidiomycota</taxon>
        <taxon>Agaricomycotina</taxon>
        <taxon>Agaricomycetes</taxon>
        <taxon>Agaricomycetidae</taxon>
        <taxon>Agaricales</taxon>
        <taxon>Agaricineae</taxon>
        <taxon>Psathyrellaceae</taxon>
        <taxon>Coprinopsis</taxon>
    </lineage>
</organism>
<feature type="region of interest" description="Disordered" evidence="1">
    <location>
        <begin position="122"/>
        <end position="219"/>
    </location>
</feature>
<dbReference type="GeneID" id="6008899"/>
<feature type="region of interest" description="Disordered" evidence="1">
    <location>
        <begin position="231"/>
        <end position="253"/>
    </location>
</feature>
<feature type="transmembrane region" description="Helical" evidence="2">
    <location>
        <begin position="617"/>
        <end position="639"/>
    </location>
</feature>
<evidence type="ECO:0000313" key="4">
    <source>
        <dbReference type="Proteomes" id="UP000001861"/>
    </source>
</evidence>
<feature type="region of interest" description="Disordered" evidence="1">
    <location>
        <begin position="49"/>
        <end position="83"/>
    </location>
</feature>
<name>A8NC70_COPC7</name>
<evidence type="ECO:0000313" key="3">
    <source>
        <dbReference type="EMBL" id="EAU89448.2"/>
    </source>
</evidence>
<feature type="transmembrane region" description="Helical" evidence="2">
    <location>
        <begin position="706"/>
        <end position="727"/>
    </location>
</feature>
<dbReference type="HOGENOM" id="CLU_015091_1_0_1"/>
<keyword evidence="4" id="KW-1185">Reference proteome</keyword>
<feature type="compositionally biased region" description="Polar residues" evidence="1">
    <location>
        <begin position="208"/>
        <end position="219"/>
    </location>
</feature>
<dbReference type="RefSeq" id="XP_001832414.2">
    <property type="nucleotide sequence ID" value="XM_001832362.2"/>
</dbReference>
<evidence type="ECO:0000256" key="2">
    <source>
        <dbReference type="SAM" id="Phobius"/>
    </source>
</evidence>
<dbReference type="OrthoDB" id="2657661at2759"/>
<dbReference type="Proteomes" id="UP000001861">
    <property type="component" value="Unassembled WGS sequence"/>
</dbReference>
<feature type="transmembrane region" description="Helical" evidence="2">
    <location>
        <begin position="585"/>
        <end position="605"/>
    </location>
</feature>
<reference evidence="3 4" key="1">
    <citation type="journal article" date="2010" name="Proc. Natl. Acad. Sci. U.S.A.">
        <title>Insights into evolution of multicellular fungi from the assembled chromosomes of the mushroom Coprinopsis cinerea (Coprinus cinereus).</title>
        <authorList>
            <person name="Stajich J.E."/>
            <person name="Wilke S.K."/>
            <person name="Ahren D."/>
            <person name="Au C.H."/>
            <person name="Birren B.W."/>
            <person name="Borodovsky M."/>
            <person name="Burns C."/>
            <person name="Canback B."/>
            <person name="Casselton L.A."/>
            <person name="Cheng C.K."/>
            <person name="Deng J."/>
            <person name="Dietrich F.S."/>
            <person name="Fargo D.C."/>
            <person name="Farman M.L."/>
            <person name="Gathman A.C."/>
            <person name="Goldberg J."/>
            <person name="Guigo R."/>
            <person name="Hoegger P.J."/>
            <person name="Hooker J.B."/>
            <person name="Huggins A."/>
            <person name="James T.Y."/>
            <person name="Kamada T."/>
            <person name="Kilaru S."/>
            <person name="Kodira C."/>
            <person name="Kues U."/>
            <person name="Kupfer D."/>
            <person name="Kwan H.S."/>
            <person name="Lomsadze A."/>
            <person name="Li W."/>
            <person name="Lilly W.W."/>
            <person name="Ma L.J."/>
            <person name="Mackey A.J."/>
            <person name="Manning G."/>
            <person name="Martin F."/>
            <person name="Muraguchi H."/>
            <person name="Natvig D.O."/>
            <person name="Palmerini H."/>
            <person name="Ramesh M.A."/>
            <person name="Rehmeyer C.J."/>
            <person name="Roe B.A."/>
            <person name="Shenoy N."/>
            <person name="Stanke M."/>
            <person name="Ter-Hovhannisyan V."/>
            <person name="Tunlid A."/>
            <person name="Velagapudi R."/>
            <person name="Vision T.J."/>
            <person name="Zeng Q."/>
            <person name="Zolan M.E."/>
            <person name="Pukkila P.J."/>
        </authorList>
    </citation>
    <scope>NUCLEOTIDE SEQUENCE [LARGE SCALE GENOMIC DNA]</scope>
    <source>
        <strain evidence="4">Okayama-7 / 130 / ATCC MYA-4618 / FGSC 9003</strain>
    </source>
</reference>
<proteinExistence type="predicted"/>
<keyword evidence="2" id="KW-0472">Membrane</keyword>
<feature type="compositionally biased region" description="Basic and acidic residues" evidence="1">
    <location>
        <begin position="73"/>
        <end position="83"/>
    </location>
</feature>
<dbReference type="InParanoid" id="A8NC70"/>
<keyword evidence="2" id="KW-1133">Transmembrane helix</keyword>
<dbReference type="AlphaFoldDB" id="A8NC70"/>
<protein>
    <recommendedName>
        <fullName evidence="5">WW domain-containing protein</fullName>
    </recommendedName>
</protein>
<comment type="caution">
    <text evidence="3">The sequence shown here is derived from an EMBL/GenBank/DDBJ whole genome shotgun (WGS) entry which is preliminary data.</text>
</comment>
<accession>A8NC70</accession>
<dbReference type="KEGG" id="cci:CC1G_07674"/>